<keyword evidence="3 6" id="KW-0732">Signal</keyword>
<dbReference type="Pfam" id="PF07980">
    <property type="entry name" value="SusD_RagB"/>
    <property type="match status" value="1"/>
</dbReference>
<keyword evidence="4" id="KW-0472">Membrane</keyword>
<feature type="signal peptide" evidence="6">
    <location>
        <begin position="1"/>
        <end position="23"/>
    </location>
</feature>
<dbReference type="InterPro" id="IPR012944">
    <property type="entry name" value="SusD_RagB_dom"/>
</dbReference>
<name>A0ABY6J7I4_9BACT</name>
<keyword evidence="5" id="KW-0998">Cell outer membrane</keyword>
<evidence type="ECO:0000256" key="1">
    <source>
        <dbReference type="ARBA" id="ARBA00004442"/>
    </source>
</evidence>
<dbReference type="CDD" id="cd08977">
    <property type="entry name" value="SusD"/>
    <property type="match status" value="1"/>
</dbReference>
<evidence type="ECO:0000256" key="3">
    <source>
        <dbReference type="ARBA" id="ARBA00022729"/>
    </source>
</evidence>
<proteinExistence type="inferred from homology"/>
<evidence type="ECO:0000259" key="7">
    <source>
        <dbReference type="Pfam" id="PF07980"/>
    </source>
</evidence>
<feature type="chain" id="PRO_5046919347" evidence="6">
    <location>
        <begin position="24"/>
        <end position="435"/>
    </location>
</feature>
<evidence type="ECO:0000256" key="2">
    <source>
        <dbReference type="ARBA" id="ARBA00006275"/>
    </source>
</evidence>
<evidence type="ECO:0000256" key="6">
    <source>
        <dbReference type="SAM" id="SignalP"/>
    </source>
</evidence>
<dbReference type="RefSeq" id="WP_264283057.1">
    <property type="nucleotide sequence ID" value="NZ_CP107006.1"/>
</dbReference>
<comment type="similarity">
    <text evidence="2">Belongs to the SusD family.</text>
</comment>
<reference evidence="8" key="1">
    <citation type="submission" date="2022-10" db="EMBL/GenBank/DDBJ databases">
        <title>Chitinophaga sp. nov., isolated from soil.</title>
        <authorList>
            <person name="Jeon C.O."/>
        </authorList>
    </citation>
    <scope>NUCLEOTIDE SEQUENCE</scope>
    <source>
        <strain evidence="8">R8</strain>
    </source>
</reference>
<dbReference type="EMBL" id="CP107006">
    <property type="protein sequence ID" value="UYQ95296.1"/>
    <property type="molecule type" value="Genomic_DNA"/>
</dbReference>
<gene>
    <name evidence="8" type="ORF">MKQ68_09325</name>
</gene>
<organism evidence="8 9">
    <name type="scientific">Chitinophaga horti</name>
    <dbReference type="NCBI Taxonomy" id="2920382"/>
    <lineage>
        <taxon>Bacteria</taxon>
        <taxon>Pseudomonadati</taxon>
        <taxon>Bacteroidota</taxon>
        <taxon>Chitinophagia</taxon>
        <taxon>Chitinophagales</taxon>
        <taxon>Chitinophagaceae</taxon>
        <taxon>Chitinophaga</taxon>
    </lineage>
</organism>
<dbReference type="InterPro" id="IPR011990">
    <property type="entry name" value="TPR-like_helical_dom_sf"/>
</dbReference>
<protein>
    <submittedName>
        <fullName evidence="8">RagB/SusD family nutrient uptake outer membrane protein</fullName>
    </submittedName>
</protein>
<dbReference type="PROSITE" id="PS51257">
    <property type="entry name" value="PROKAR_LIPOPROTEIN"/>
    <property type="match status" value="1"/>
</dbReference>
<evidence type="ECO:0000313" key="8">
    <source>
        <dbReference type="EMBL" id="UYQ95296.1"/>
    </source>
</evidence>
<feature type="domain" description="RagB/SusD" evidence="7">
    <location>
        <begin position="331"/>
        <end position="413"/>
    </location>
</feature>
<evidence type="ECO:0000313" key="9">
    <source>
        <dbReference type="Proteomes" id="UP001162741"/>
    </source>
</evidence>
<keyword evidence="9" id="KW-1185">Reference proteome</keyword>
<sequence length="435" mass="49056">MKKLITISMMSAAAFLSACNKNAIDNPNAPTMDQIIRNPTVSELNNLVTGTESAMRPDVDLYIETVSVVGRELYRFSGSESRWTGEILGLNDLPLDNQSFYVNRPWVYRYSAVRNATLLLEGTKNSTFLTTDAARNGYYAFAKTIVAYQLLLNLNLTYGNGIRTDVKDYRKLGPIVTKDKALEDIATLLDEANTQLADAEFLFELSGGFEGLDDPEGFRKFNRALAARVAAYRERWADVQTALAASFLDLQNEPQKGAYHVYAVASGDVRNPLYYPRNQNGEIRLVHPSYITDIAPGDDRIGKASLRTNAVTSGGLTGTHDFWLYRSDVDPVAIIRNEELVLLYAESKIQLNELNEGRDALNTVRTWHKLANYGEAMTKDALINEMLKQRRFSLFGEGHRWIDMRRYGRLQELPKDRAKDDVWEQMPLPLSEGNK</sequence>
<evidence type="ECO:0000256" key="4">
    <source>
        <dbReference type="ARBA" id="ARBA00023136"/>
    </source>
</evidence>
<dbReference type="SUPFAM" id="SSF48452">
    <property type="entry name" value="TPR-like"/>
    <property type="match status" value="1"/>
</dbReference>
<evidence type="ECO:0000256" key="5">
    <source>
        <dbReference type="ARBA" id="ARBA00023237"/>
    </source>
</evidence>
<dbReference type="Gene3D" id="1.25.40.390">
    <property type="match status" value="2"/>
</dbReference>
<dbReference type="Proteomes" id="UP001162741">
    <property type="component" value="Chromosome"/>
</dbReference>
<accession>A0ABY6J7I4</accession>
<comment type="subcellular location">
    <subcellularLocation>
        <location evidence="1">Cell outer membrane</location>
    </subcellularLocation>
</comment>